<evidence type="ECO:0000313" key="3">
    <source>
        <dbReference type="Proteomes" id="UP000236161"/>
    </source>
</evidence>
<evidence type="ECO:0000256" key="1">
    <source>
        <dbReference type="SAM" id="SignalP"/>
    </source>
</evidence>
<gene>
    <name evidence="2" type="ORF">AXF42_Ash016567</name>
</gene>
<dbReference type="AlphaFoldDB" id="A0A2I0AVH3"/>
<feature type="signal peptide" evidence="1">
    <location>
        <begin position="1"/>
        <end position="22"/>
    </location>
</feature>
<organism evidence="2 3">
    <name type="scientific">Apostasia shenzhenica</name>
    <dbReference type="NCBI Taxonomy" id="1088818"/>
    <lineage>
        <taxon>Eukaryota</taxon>
        <taxon>Viridiplantae</taxon>
        <taxon>Streptophyta</taxon>
        <taxon>Embryophyta</taxon>
        <taxon>Tracheophyta</taxon>
        <taxon>Spermatophyta</taxon>
        <taxon>Magnoliopsida</taxon>
        <taxon>Liliopsida</taxon>
        <taxon>Asparagales</taxon>
        <taxon>Orchidaceae</taxon>
        <taxon>Apostasioideae</taxon>
        <taxon>Apostasia</taxon>
    </lineage>
</organism>
<keyword evidence="1" id="KW-0732">Signal</keyword>
<evidence type="ECO:0000313" key="2">
    <source>
        <dbReference type="EMBL" id="PKA59543.1"/>
    </source>
</evidence>
<feature type="chain" id="PRO_5014134697" evidence="1">
    <location>
        <begin position="23"/>
        <end position="114"/>
    </location>
</feature>
<reference evidence="2 3" key="1">
    <citation type="journal article" date="2017" name="Nature">
        <title>The Apostasia genome and the evolution of orchids.</title>
        <authorList>
            <person name="Zhang G.Q."/>
            <person name="Liu K.W."/>
            <person name="Li Z."/>
            <person name="Lohaus R."/>
            <person name="Hsiao Y.Y."/>
            <person name="Niu S.C."/>
            <person name="Wang J.Y."/>
            <person name="Lin Y.C."/>
            <person name="Xu Q."/>
            <person name="Chen L.J."/>
            <person name="Yoshida K."/>
            <person name="Fujiwara S."/>
            <person name="Wang Z.W."/>
            <person name="Zhang Y.Q."/>
            <person name="Mitsuda N."/>
            <person name="Wang M."/>
            <person name="Liu G.H."/>
            <person name="Pecoraro L."/>
            <person name="Huang H.X."/>
            <person name="Xiao X.J."/>
            <person name="Lin M."/>
            <person name="Wu X.Y."/>
            <person name="Wu W.L."/>
            <person name="Chen Y.Y."/>
            <person name="Chang S.B."/>
            <person name="Sakamoto S."/>
            <person name="Ohme-Takagi M."/>
            <person name="Yagi M."/>
            <person name="Zeng S.J."/>
            <person name="Shen C.Y."/>
            <person name="Yeh C.M."/>
            <person name="Luo Y.B."/>
            <person name="Tsai W.C."/>
            <person name="Van de Peer Y."/>
            <person name="Liu Z.J."/>
        </authorList>
    </citation>
    <scope>NUCLEOTIDE SEQUENCE [LARGE SCALE GENOMIC DNA]</scope>
    <source>
        <strain evidence="3">cv. Shenzhen</strain>
        <tissue evidence="2">Stem</tissue>
    </source>
</reference>
<dbReference type="Proteomes" id="UP000236161">
    <property type="component" value="Unassembled WGS sequence"/>
</dbReference>
<name>A0A2I0AVH3_9ASPA</name>
<keyword evidence="3" id="KW-1185">Reference proteome</keyword>
<proteinExistence type="predicted"/>
<sequence length="114" mass="12628">MAASSTSHLLLLVMILILQLRATLYIDITKKAFRIQTYKCSGQRRSIGDSLASLGSYIYDQKYGKNQEYVGHLSPASVVAASIEKVNRGELTGDGRGTFKVFMIILGDIRRRGD</sequence>
<accession>A0A2I0AVH3</accession>
<protein>
    <submittedName>
        <fullName evidence="2">Uncharacterized protein</fullName>
    </submittedName>
</protein>
<dbReference type="EMBL" id="KZ451948">
    <property type="protein sequence ID" value="PKA59543.1"/>
    <property type="molecule type" value="Genomic_DNA"/>
</dbReference>